<feature type="domain" description="HPP transmembrane region" evidence="2">
    <location>
        <begin position="21"/>
        <end position="169"/>
    </location>
</feature>
<dbReference type="PATRIC" id="fig|1886670.3.peg.867"/>
<dbReference type="InterPro" id="IPR058581">
    <property type="entry name" value="TM_HPP"/>
</dbReference>
<sequence length="173" mass="18644">MYKNLKLYFNKSSTQARSPLKVSVWQAILAFIGGFITIFILVSLSEGLHLSLLIAPFGASCVLAFALPEAAVSQPRNIIGGHFITALCGLVIYHWLGNGIWALSLAVGLGIALMILTKTTHPPAGANPIVVITAASSWSFLITPVLVGSIVVVCVALLYNNLIKHRKYPTFWL</sequence>
<organism evidence="3 4">
    <name type="scientific">Paenibacillus nuruki</name>
    <dbReference type="NCBI Taxonomy" id="1886670"/>
    <lineage>
        <taxon>Bacteria</taxon>
        <taxon>Bacillati</taxon>
        <taxon>Bacillota</taxon>
        <taxon>Bacilli</taxon>
        <taxon>Bacillales</taxon>
        <taxon>Paenibacillaceae</taxon>
        <taxon>Paenibacillus</taxon>
    </lineage>
</organism>
<dbReference type="EMBL" id="MDER01000029">
    <property type="protein sequence ID" value="ODP29692.1"/>
    <property type="molecule type" value="Genomic_DNA"/>
</dbReference>
<dbReference type="Pfam" id="PF04982">
    <property type="entry name" value="TM_HPP"/>
    <property type="match status" value="1"/>
</dbReference>
<keyword evidence="4" id="KW-1185">Reference proteome</keyword>
<dbReference type="STRING" id="1886670.PTI45_00846"/>
<dbReference type="RefSeq" id="WP_245703417.1">
    <property type="nucleotide sequence ID" value="NZ_MDER01000029.1"/>
</dbReference>
<accession>A0A1E3L7A3</accession>
<keyword evidence="1 3" id="KW-0812">Transmembrane</keyword>
<comment type="caution">
    <text evidence="3">The sequence shown here is derived from an EMBL/GenBank/DDBJ whole genome shotgun (WGS) entry which is preliminary data.</text>
</comment>
<keyword evidence="1" id="KW-0472">Membrane</keyword>
<evidence type="ECO:0000313" key="3">
    <source>
        <dbReference type="EMBL" id="ODP29692.1"/>
    </source>
</evidence>
<protein>
    <submittedName>
        <fullName evidence="3">Transmembrane protein</fullName>
    </submittedName>
</protein>
<keyword evidence="1" id="KW-1133">Transmembrane helix</keyword>
<feature type="transmembrane region" description="Helical" evidence="1">
    <location>
        <begin position="48"/>
        <end position="66"/>
    </location>
</feature>
<dbReference type="PANTHER" id="PTHR33741">
    <property type="entry name" value="TRANSMEMBRANE PROTEIN DDB_G0269096-RELATED"/>
    <property type="match status" value="1"/>
</dbReference>
<dbReference type="Proteomes" id="UP000094578">
    <property type="component" value="Unassembled WGS sequence"/>
</dbReference>
<evidence type="ECO:0000259" key="2">
    <source>
        <dbReference type="Pfam" id="PF04982"/>
    </source>
</evidence>
<dbReference type="AlphaFoldDB" id="A0A1E3L7A3"/>
<evidence type="ECO:0000256" key="1">
    <source>
        <dbReference type="SAM" id="Phobius"/>
    </source>
</evidence>
<dbReference type="InterPro" id="IPR007065">
    <property type="entry name" value="HPP"/>
</dbReference>
<reference evidence="3 4" key="1">
    <citation type="submission" date="2016-08" db="EMBL/GenBank/DDBJ databases">
        <title>Genome sequencing of Paenibacillus sp. TI45-13ar, isolated from Korean traditional nuruk.</title>
        <authorList>
            <person name="Kim S.-J."/>
        </authorList>
    </citation>
    <scope>NUCLEOTIDE SEQUENCE [LARGE SCALE GENOMIC DNA]</scope>
    <source>
        <strain evidence="3 4">TI45-13ar</strain>
    </source>
</reference>
<feature type="transmembrane region" description="Helical" evidence="1">
    <location>
        <begin position="20"/>
        <end position="42"/>
    </location>
</feature>
<dbReference type="PANTHER" id="PTHR33741:SF5">
    <property type="entry name" value="TRANSMEMBRANE PROTEIN DDB_G0269096-RELATED"/>
    <property type="match status" value="1"/>
</dbReference>
<evidence type="ECO:0000313" key="4">
    <source>
        <dbReference type="Proteomes" id="UP000094578"/>
    </source>
</evidence>
<gene>
    <name evidence="3" type="ORF">PTI45_00846</name>
</gene>
<feature type="transmembrane region" description="Helical" evidence="1">
    <location>
        <begin position="101"/>
        <end position="117"/>
    </location>
</feature>
<proteinExistence type="predicted"/>
<feature type="transmembrane region" description="Helical" evidence="1">
    <location>
        <begin position="129"/>
        <end position="159"/>
    </location>
</feature>
<name>A0A1E3L7A3_9BACL</name>